<gene>
    <name evidence="8" type="ORF">BCR21_03030</name>
</gene>
<evidence type="ECO:0000313" key="8">
    <source>
        <dbReference type="EMBL" id="OEG13980.1"/>
    </source>
</evidence>
<name>A0A1E5GP33_9ENTE</name>
<dbReference type="GO" id="GO:0006310">
    <property type="term" value="P:DNA recombination"/>
    <property type="evidence" value="ECO:0007669"/>
    <property type="project" value="UniProtKB-KW"/>
</dbReference>
<dbReference type="OrthoDB" id="2285763at2"/>
<evidence type="ECO:0000256" key="1">
    <source>
        <dbReference type="ARBA" id="ARBA00008857"/>
    </source>
</evidence>
<accession>A0A1E5GP33</accession>
<dbReference type="Gene3D" id="1.10.443.10">
    <property type="entry name" value="Intergrase catalytic core"/>
    <property type="match status" value="1"/>
</dbReference>
<dbReference type="GO" id="GO:0003677">
    <property type="term" value="F:DNA binding"/>
    <property type="evidence" value="ECO:0007669"/>
    <property type="project" value="UniProtKB-UniRule"/>
</dbReference>
<dbReference type="InterPro" id="IPR011010">
    <property type="entry name" value="DNA_brk_join_enz"/>
</dbReference>
<evidence type="ECO:0000256" key="2">
    <source>
        <dbReference type="ARBA" id="ARBA00022908"/>
    </source>
</evidence>
<dbReference type="CDD" id="cd01189">
    <property type="entry name" value="INT_ICEBs1_C_like"/>
    <property type="match status" value="1"/>
</dbReference>
<dbReference type="InterPro" id="IPR004107">
    <property type="entry name" value="Integrase_SAM-like_N"/>
</dbReference>
<keyword evidence="4" id="KW-0233">DNA recombination</keyword>
<reference evidence="9" key="1">
    <citation type="submission" date="2016-09" db="EMBL/GenBank/DDBJ databases">
        <authorList>
            <person name="Gulvik C.A."/>
        </authorList>
    </citation>
    <scope>NUCLEOTIDE SEQUENCE [LARGE SCALE GENOMIC DNA]</scope>
    <source>
        <strain evidence="9">DSM 23328</strain>
    </source>
</reference>
<dbReference type="InterPro" id="IPR050090">
    <property type="entry name" value="Tyrosine_recombinase_XerCD"/>
</dbReference>
<dbReference type="PANTHER" id="PTHR30349:SF64">
    <property type="entry name" value="PROPHAGE INTEGRASE INTD-RELATED"/>
    <property type="match status" value="1"/>
</dbReference>
<dbReference type="Pfam" id="PF00589">
    <property type="entry name" value="Phage_integrase"/>
    <property type="match status" value="1"/>
</dbReference>
<dbReference type="EMBL" id="MIJZ01000001">
    <property type="protein sequence ID" value="OEG13980.1"/>
    <property type="molecule type" value="Genomic_DNA"/>
</dbReference>
<keyword evidence="9" id="KW-1185">Reference proteome</keyword>
<comment type="caution">
    <text evidence="8">The sequence shown here is derived from an EMBL/GenBank/DDBJ whole genome shotgun (WGS) entry which is preliminary data.</text>
</comment>
<feature type="domain" description="Core-binding (CB)" evidence="7">
    <location>
        <begin position="65"/>
        <end position="148"/>
    </location>
</feature>
<dbReference type="InterPro" id="IPR044068">
    <property type="entry name" value="CB"/>
</dbReference>
<dbReference type="PROSITE" id="PS51900">
    <property type="entry name" value="CB"/>
    <property type="match status" value="1"/>
</dbReference>
<dbReference type="STRING" id="903984.BCR21_03030"/>
<protein>
    <recommendedName>
        <fullName evidence="10">Integrase</fullName>
    </recommendedName>
</protein>
<feature type="domain" description="Tyr recombinase" evidence="6">
    <location>
        <begin position="171"/>
        <end position="364"/>
    </location>
</feature>
<keyword evidence="3 5" id="KW-0238">DNA-binding</keyword>
<evidence type="ECO:0000259" key="7">
    <source>
        <dbReference type="PROSITE" id="PS51900"/>
    </source>
</evidence>
<dbReference type="InterPro" id="IPR013762">
    <property type="entry name" value="Integrase-like_cat_sf"/>
</dbReference>
<dbReference type="Proteomes" id="UP000094068">
    <property type="component" value="Unassembled WGS sequence"/>
</dbReference>
<dbReference type="SUPFAM" id="SSF56349">
    <property type="entry name" value="DNA breaking-rejoining enzymes"/>
    <property type="match status" value="1"/>
</dbReference>
<dbReference type="AlphaFoldDB" id="A0A1E5GP33"/>
<comment type="similarity">
    <text evidence="1">Belongs to the 'phage' integrase family.</text>
</comment>
<evidence type="ECO:0000256" key="3">
    <source>
        <dbReference type="ARBA" id="ARBA00023125"/>
    </source>
</evidence>
<keyword evidence="2" id="KW-0229">DNA integration</keyword>
<dbReference type="Gene3D" id="1.10.150.130">
    <property type="match status" value="1"/>
</dbReference>
<dbReference type="InterPro" id="IPR002104">
    <property type="entry name" value="Integrase_catalytic"/>
</dbReference>
<dbReference type="PROSITE" id="PS51898">
    <property type="entry name" value="TYR_RECOMBINASE"/>
    <property type="match status" value="1"/>
</dbReference>
<evidence type="ECO:0000259" key="6">
    <source>
        <dbReference type="PROSITE" id="PS51898"/>
    </source>
</evidence>
<evidence type="ECO:0008006" key="10">
    <source>
        <dbReference type="Google" id="ProtNLM"/>
    </source>
</evidence>
<sequence>MTKKGENIYKRKDGRWEGRYIKNRDSQGRIIYGYTYGKRYLDVKSKLIILKAQHVESNFLNTFCGNLETWTIYWLYHYKKHTVKQSTFFNYEWLIKKYILPYIGEKKLSKLTSDDIRMYKEDLEKLELSHGTTSNVFILLKTLFEEAENQQIISSNPCRSIQLSRKKSKKRPPVALTMSEQKKLEHVAFKEKGCSAIILALYSGLRIGEISGLKWSDVDFENNTICVSRTIFRVNSQTNEGNKTEVLIGNPKTDQSYRVVPLAENLKQYLLTKKAISCSNHVISCKNKMTEPRVIRYRFKKVVEEAGIRNIHFHSLRHTFATRCLENRVDISSLSKLLGHNSAKMTLDTYADSLFESRRKAMYKIDQLMTETASYDYE</sequence>
<dbReference type="RefSeq" id="WP_069645030.1">
    <property type="nucleotide sequence ID" value="NZ_MIJZ01000001.1"/>
</dbReference>
<evidence type="ECO:0000256" key="5">
    <source>
        <dbReference type="PROSITE-ProRule" id="PRU01248"/>
    </source>
</evidence>
<evidence type="ECO:0000313" key="9">
    <source>
        <dbReference type="Proteomes" id="UP000094068"/>
    </source>
</evidence>
<organism evidence="8 9">
    <name type="scientific">Enterococcus ureasiticus</name>
    <dbReference type="NCBI Taxonomy" id="903984"/>
    <lineage>
        <taxon>Bacteria</taxon>
        <taxon>Bacillati</taxon>
        <taxon>Bacillota</taxon>
        <taxon>Bacilli</taxon>
        <taxon>Lactobacillales</taxon>
        <taxon>Enterococcaceae</taxon>
        <taxon>Enterococcus</taxon>
    </lineage>
</organism>
<dbReference type="PANTHER" id="PTHR30349">
    <property type="entry name" value="PHAGE INTEGRASE-RELATED"/>
    <property type="match status" value="1"/>
</dbReference>
<dbReference type="InterPro" id="IPR010998">
    <property type="entry name" value="Integrase_recombinase_N"/>
</dbReference>
<dbReference type="GO" id="GO:0015074">
    <property type="term" value="P:DNA integration"/>
    <property type="evidence" value="ECO:0007669"/>
    <property type="project" value="UniProtKB-KW"/>
</dbReference>
<dbReference type="Pfam" id="PF14659">
    <property type="entry name" value="Phage_int_SAM_3"/>
    <property type="match status" value="1"/>
</dbReference>
<evidence type="ECO:0000256" key="4">
    <source>
        <dbReference type="ARBA" id="ARBA00023172"/>
    </source>
</evidence>
<proteinExistence type="inferred from homology"/>